<evidence type="ECO:0000313" key="3">
    <source>
        <dbReference type="Proteomes" id="UP000075346"/>
    </source>
</evidence>
<evidence type="ECO:0000256" key="1">
    <source>
        <dbReference type="SAM" id="MobiDB-lite"/>
    </source>
</evidence>
<dbReference type="Proteomes" id="UP000075346">
    <property type="component" value="Unassembled WGS sequence"/>
</dbReference>
<protein>
    <recommendedName>
        <fullName evidence="4">DUF1570 domain-containing protein</fullName>
    </recommendedName>
</protein>
<proteinExistence type="predicted"/>
<gene>
    <name evidence="2" type="ORF">ATY37_02985</name>
</gene>
<evidence type="ECO:0008006" key="4">
    <source>
        <dbReference type="Google" id="ProtNLM"/>
    </source>
</evidence>
<comment type="caution">
    <text evidence="2">The sequence shown here is derived from an EMBL/GenBank/DDBJ whole genome shotgun (WGS) entry which is preliminary data.</text>
</comment>
<evidence type="ECO:0000313" key="2">
    <source>
        <dbReference type="EMBL" id="KYN89878.1"/>
    </source>
</evidence>
<dbReference type="EMBL" id="LOBR01000011">
    <property type="protein sequence ID" value="KYN89878.1"/>
    <property type="molecule type" value="Genomic_DNA"/>
</dbReference>
<organism evidence="2 3">
    <name type="scientific">Vibrio cidicii</name>
    <dbReference type="NCBI Taxonomy" id="1763883"/>
    <lineage>
        <taxon>Bacteria</taxon>
        <taxon>Pseudomonadati</taxon>
        <taxon>Pseudomonadota</taxon>
        <taxon>Gammaproteobacteria</taxon>
        <taxon>Vibrionales</taxon>
        <taxon>Vibrionaceae</taxon>
        <taxon>Vibrio</taxon>
    </lineage>
</organism>
<dbReference type="RefSeq" id="WP_061896379.1">
    <property type="nucleotide sequence ID" value="NZ_LOBR01000011.1"/>
</dbReference>
<name>A0A151L199_9VIBR</name>
<accession>A0A151L199</accession>
<feature type="compositionally biased region" description="Polar residues" evidence="1">
    <location>
        <begin position="31"/>
        <end position="55"/>
    </location>
</feature>
<reference evidence="3" key="1">
    <citation type="submission" date="2015-12" db="EMBL/GenBank/DDBJ databases">
        <authorList>
            <person name="Shamseldin A."/>
            <person name="Moawad H."/>
            <person name="Abd El-Rahim W.M."/>
            <person name="Sadowsky M.J."/>
        </authorList>
    </citation>
    <scope>NUCLEOTIDE SEQUENCE [LARGE SCALE GENOMIC DNA]</scope>
    <source>
        <strain evidence="3">2538-88</strain>
    </source>
</reference>
<dbReference type="AlphaFoldDB" id="A0A151L199"/>
<sequence length="325" mass="37954">MWVRNAMLSVVLAILLYVFFAPTHGDSYLKETNPTSSEPISTSRQSSELASQVETKVTPRRKNRIDCTKPTQAAFQKSEQTLHYGMFYLNLHADELPEDFVNQLKPRLRSIQHYYQLLLGKASLKAVEVDLYLFSDLQSYQQFAQSQDRSHEALGSYSLYDGKIVFYYRNAQQAINTSIHEIVHAVNHRLLGYLPGWLDEGLAEFFAGLWQTESGQINAESKEWIDGKNRLRFTPLGLPELFNQETYWYRDAQRENSRLYGSSWLLIYFFFADERGQRLLSTIMQQEMQDPCDILEGNEMLQFLLDAEPNFEMDYQHWLSNQLSY</sequence>
<feature type="region of interest" description="Disordered" evidence="1">
    <location>
        <begin position="31"/>
        <end position="63"/>
    </location>
</feature>